<dbReference type="EMBL" id="BK032562">
    <property type="protein sequence ID" value="DAF48049.1"/>
    <property type="molecule type" value="Genomic_DNA"/>
</dbReference>
<sequence length="42" mass="4789">MVHIGNSSNSNQRVINQPMNYKNGSVAMNKQKNKPLKRVAYE</sequence>
<evidence type="ECO:0000313" key="2">
    <source>
        <dbReference type="EMBL" id="DAF48049.1"/>
    </source>
</evidence>
<feature type="compositionally biased region" description="Basic residues" evidence="1">
    <location>
        <begin position="31"/>
        <end position="42"/>
    </location>
</feature>
<protein>
    <submittedName>
        <fullName evidence="2">Uncharacterized protein</fullName>
    </submittedName>
</protein>
<evidence type="ECO:0000256" key="1">
    <source>
        <dbReference type="SAM" id="MobiDB-lite"/>
    </source>
</evidence>
<organism evidence="2">
    <name type="scientific">Siphoviridae sp. ctgaY24</name>
    <dbReference type="NCBI Taxonomy" id="2827911"/>
    <lineage>
        <taxon>Viruses</taxon>
        <taxon>Duplodnaviria</taxon>
        <taxon>Heunggongvirae</taxon>
        <taxon>Uroviricota</taxon>
        <taxon>Caudoviricetes</taxon>
    </lineage>
</organism>
<feature type="compositionally biased region" description="Polar residues" evidence="1">
    <location>
        <begin position="1"/>
        <end position="30"/>
    </location>
</feature>
<reference evidence="2" key="1">
    <citation type="journal article" date="2021" name="Proc. Natl. Acad. Sci. U.S.A.">
        <title>A Catalog of Tens of Thousands of Viruses from Human Metagenomes Reveals Hidden Associations with Chronic Diseases.</title>
        <authorList>
            <person name="Tisza M.J."/>
            <person name="Buck C.B."/>
        </authorList>
    </citation>
    <scope>NUCLEOTIDE SEQUENCE</scope>
    <source>
        <strain evidence="2">CtgaY24</strain>
    </source>
</reference>
<feature type="region of interest" description="Disordered" evidence="1">
    <location>
        <begin position="1"/>
        <end position="42"/>
    </location>
</feature>
<proteinExistence type="predicted"/>
<accession>A0A8S5SAS2</accession>
<name>A0A8S5SAS2_9CAUD</name>